<proteinExistence type="predicted"/>
<evidence type="ECO:0000313" key="2">
    <source>
        <dbReference type="Proteomes" id="UP000324222"/>
    </source>
</evidence>
<reference evidence="1 2" key="1">
    <citation type="submission" date="2019-05" db="EMBL/GenBank/DDBJ databases">
        <title>Another draft genome of Portunus trituberculatus and its Hox gene families provides insights of decapod evolution.</title>
        <authorList>
            <person name="Jeong J.-H."/>
            <person name="Song I."/>
            <person name="Kim S."/>
            <person name="Choi T."/>
            <person name="Kim D."/>
            <person name="Ryu S."/>
            <person name="Kim W."/>
        </authorList>
    </citation>
    <scope>NUCLEOTIDE SEQUENCE [LARGE SCALE GENOMIC DNA]</scope>
    <source>
        <tissue evidence="1">Muscle</tissue>
    </source>
</reference>
<protein>
    <submittedName>
        <fullName evidence="1">Uncharacterized protein</fullName>
    </submittedName>
</protein>
<name>A0A5B7CDT8_PORTR</name>
<comment type="caution">
    <text evidence="1">The sequence shown here is derived from an EMBL/GenBank/DDBJ whole genome shotgun (WGS) entry which is preliminary data.</text>
</comment>
<dbReference type="Proteomes" id="UP000324222">
    <property type="component" value="Unassembled WGS sequence"/>
</dbReference>
<sequence length="76" mass="8576">MYTWCHVAQVGWSGRQDSSHTPGLDCLVGHRSKTRLTTFRRDSPLSDISGYATKHEHGHFTLRRQDATTILLPLVA</sequence>
<keyword evidence="2" id="KW-1185">Reference proteome</keyword>
<gene>
    <name evidence="1" type="ORF">E2C01_000131</name>
</gene>
<dbReference type="EMBL" id="VSRR010000003">
    <property type="protein sequence ID" value="MPC07567.1"/>
    <property type="molecule type" value="Genomic_DNA"/>
</dbReference>
<dbReference type="AlphaFoldDB" id="A0A5B7CDT8"/>
<evidence type="ECO:0000313" key="1">
    <source>
        <dbReference type="EMBL" id="MPC07567.1"/>
    </source>
</evidence>
<organism evidence="1 2">
    <name type="scientific">Portunus trituberculatus</name>
    <name type="common">Swimming crab</name>
    <name type="synonym">Neptunus trituberculatus</name>
    <dbReference type="NCBI Taxonomy" id="210409"/>
    <lineage>
        <taxon>Eukaryota</taxon>
        <taxon>Metazoa</taxon>
        <taxon>Ecdysozoa</taxon>
        <taxon>Arthropoda</taxon>
        <taxon>Crustacea</taxon>
        <taxon>Multicrustacea</taxon>
        <taxon>Malacostraca</taxon>
        <taxon>Eumalacostraca</taxon>
        <taxon>Eucarida</taxon>
        <taxon>Decapoda</taxon>
        <taxon>Pleocyemata</taxon>
        <taxon>Brachyura</taxon>
        <taxon>Eubrachyura</taxon>
        <taxon>Portunoidea</taxon>
        <taxon>Portunidae</taxon>
        <taxon>Portuninae</taxon>
        <taxon>Portunus</taxon>
    </lineage>
</organism>
<accession>A0A5B7CDT8</accession>